<evidence type="ECO:0000256" key="7">
    <source>
        <dbReference type="RuleBase" id="RU364068"/>
    </source>
</evidence>
<evidence type="ECO:0000256" key="4">
    <source>
        <dbReference type="ARBA" id="ARBA00022801"/>
    </source>
</evidence>
<protein>
    <recommendedName>
        <fullName evidence="7">Inositol-1-monophosphatase</fullName>
        <ecNumber evidence="7">3.1.3.25</ecNumber>
    </recommendedName>
</protein>
<comment type="cofactor">
    <cofactor evidence="2 6 7">
        <name>Mg(2+)</name>
        <dbReference type="ChEBI" id="CHEBI:18420"/>
    </cofactor>
</comment>
<dbReference type="Gene3D" id="3.40.190.80">
    <property type="match status" value="1"/>
</dbReference>
<dbReference type="FunFam" id="3.30.540.10:FF:000003">
    <property type="entry name" value="Inositol-1-monophosphatase"/>
    <property type="match status" value="1"/>
</dbReference>
<dbReference type="SUPFAM" id="SSF56655">
    <property type="entry name" value="Carbohydrate phosphatase"/>
    <property type="match status" value="1"/>
</dbReference>
<dbReference type="EMBL" id="DVLU01000084">
    <property type="protein sequence ID" value="HIT85870.1"/>
    <property type="molecule type" value="Genomic_DNA"/>
</dbReference>
<evidence type="ECO:0000313" key="9">
    <source>
        <dbReference type="Proteomes" id="UP000824165"/>
    </source>
</evidence>
<keyword evidence="4 7" id="KW-0378">Hydrolase</keyword>
<dbReference type="PANTHER" id="PTHR20854:SF4">
    <property type="entry name" value="INOSITOL-1-MONOPHOSPHATASE-RELATED"/>
    <property type="match status" value="1"/>
</dbReference>
<dbReference type="CDD" id="cd01639">
    <property type="entry name" value="IMPase"/>
    <property type="match status" value="1"/>
</dbReference>
<evidence type="ECO:0000256" key="6">
    <source>
        <dbReference type="PIRSR" id="PIRSR600760-2"/>
    </source>
</evidence>
<comment type="similarity">
    <text evidence="7">Belongs to the inositol monophosphatase superfamily.</text>
</comment>
<feature type="binding site" evidence="6">
    <location>
        <position position="79"/>
    </location>
    <ligand>
        <name>Mg(2+)</name>
        <dbReference type="ChEBI" id="CHEBI:18420"/>
        <label>1</label>
        <note>catalytic</note>
    </ligand>
</feature>
<dbReference type="PRINTS" id="PR01959">
    <property type="entry name" value="SBIMPHPHTASE"/>
</dbReference>
<dbReference type="AlphaFoldDB" id="A0A9D1H3I5"/>
<dbReference type="InterPro" id="IPR033942">
    <property type="entry name" value="IMPase"/>
</dbReference>
<dbReference type="GO" id="GO:0006020">
    <property type="term" value="P:inositol metabolic process"/>
    <property type="evidence" value="ECO:0007669"/>
    <property type="project" value="TreeGrafter"/>
</dbReference>
<dbReference type="GO" id="GO:0046872">
    <property type="term" value="F:metal ion binding"/>
    <property type="evidence" value="ECO:0007669"/>
    <property type="project" value="UniProtKB-KW"/>
</dbReference>
<name>A0A9D1H3I5_9FIRM</name>
<dbReference type="EC" id="3.1.3.25" evidence="7"/>
<dbReference type="GO" id="GO:0007165">
    <property type="term" value="P:signal transduction"/>
    <property type="evidence" value="ECO:0007669"/>
    <property type="project" value="TreeGrafter"/>
</dbReference>
<dbReference type="PANTHER" id="PTHR20854">
    <property type="entry name" value="INOSITOL MONOPHOSPHATASE"/>
    <property type="match status" value="1"/>
</dbReference>
<evidence type="ECO:0000256" key="2">
    <source>
        <dbReference type="ARBA" id="ARBA00001946"/>
    </source>
</evidence>
<reference evidence="8" key="1">
    <citation type="submission" date="2020-10" db="EMBL/GenBank/DDBJ databases">
        <authorList>
            <person name="Gilroy R."/>
        </authorList>
    </citation>
    <scope>NUCLEOTIDE SEQUENCE</scope>
    <source>
        <strain evidence="8">CHK181-108</strain>
    </source>
</reference>
<dbReference type="InterPro" id="IPR022337">
    <property type="entry name" value="Inositol_monophosphatase_SuhB"/>
</dbReference>
<keyword evidence="5 6" id="KW-0460">Magnesium</keyword>
<evidence type="ECO:0000256" key="5">
    <source>
        <dbReference type="ARBA" id="ARBA00022842"/>
    </source>
</evidence>
<dbReference type="Gene3D" id="3.30.540.10">
    <property type="entry name" value="Fructose-1,6-Bisphosphatase, subunit A, domain 1"/>
    <property type="match status" value="1"/>
</dbReference>
<sequence length="255" mass="28387">MDIKNIISLVKETRGIIMEKRGHVHPSEKGFADFVTEVDTGVQEFLKARLAERYPDIQFLGEEGEKHGIDYNKPVWVLDPIDGTTNLIYDFAMSAVSLALYDKKRGVMGVVYNPFHDELFWAERGAGAYFNGRKISVSTAKTLHESLIGIGTTPYEKDLAEENFKIFLRVYKKSLDVRRTGSAAIDLCYVACGRLDGYFERNLKPWDYGAGAVILKEAGGKITSFDGTEPDISKNCCVAASNGFIHDELLADINA</sequence>
<feature type="binding site" evidence="6">
    <location>
        <position position="81"/>
    </location>
    <ligand>
        <name>Mg(2+)</name>
        <dbReference type="ChEBI" id="CHEBI:18420"/>
        <label>1</label>
        <note>catalytic</note>
    </ligand>
</feature>
<feature type="binding site" evidence="6">
    <location>
        <position position="207"/>
    </location>
    <ligand>
        <name>Mg(2+)</name>
        <dbReference type="ChEBI" id="CHEBI:18420"/>
        <label>1</label>
        <note>catalytic</note>
    </ligand>
</feature>
<gene>
    <name evidence="8" type="ORF">IAA60_08230</name>
</gene>
<dbReference type="GO" id="GO:0008934">
    <property type="term" value="F:inositol monophosphate 1-phosphatase activity"/>
    <property type="evidence" value="ECO:0007669"/>
    <property type="project" value="InterPro"/>
</dbReference>
<feature type="binding site" evidence="6">
    <location>
        <position position="82"/>
    </location>
    <ligand>
        <name>Mg(2+)</name>
        <dbReference type="ChEBI" id="CHEBI:18420"/>
        <label>1</label>
        <note>catalytic</note>
    </ligand>
</feature>
<dbReference type="PRINTS" id="PR00377">
    <property type="entry name" value="IMPHPHTASES"/>
</dbReference>
<organism evidence="8 9">
    <name type="scientific">Candidatus Ornithomonoglobus intestinigallinarum</name>
    <dbReference type="NCBI Taxonomy" id="2840894"/>
    <lineage>
        <taxon>Bacteria</taxon>
        <taxon>Bacillati</taxon>
        <taxon>Bacillota</taxon>
        <taxon>Clostridia</taxon>
        <taxon>Candidatus Ornithomonoglobus</taxon>
    </lineage>
</organism>
<evidence type="ECO:0000313" key="8">
    <source>
        <dbReference type="EMBL" id="HIT85870.1"/>
    </source>
</evidence>
<accession>A0A9D1H3I5</accession>
<evidence type="ECO:0000256" key="1">
    <source>
        <dbReference type="ARBA" id="ARBA00001033"/>
    </source>
</evidence>
<dbReference type="InterPro" id="IPR000760">
    <property type="entry name" value="Inositol_monophosphatase-like"/>
</dbReference>
<dbReference type="Proteomes" id="UP000824165">
    <property type="component" value="Unassembled WGS sequence"/>
</dbReference>
<keyword evidence="3 6" id="KW-0479">Metal-binding</keyword>
<dbReference type="Pfam" id="PF00459">
    <property type="entry name" value="Inositol_P"/>
    <property type="match status" value="1"/>
</dbReference>
<proteinExistence type="inferred from homology"/>
<comment type="catalytic activity">
    <reaction evidence="1 7">
        <text>a myo-inositol phosphate + H2O = myo-inositol + phosphate</text>
        <dbReference type="Rhea" id="RHEA:24056"/>
        <dbReference type="ChEBI" id="CHEBI:15377"/>
        <dbReference type="ChEBI" id="CHEBI:17268"/>
        <dbReference type="ChEBI" id="CHEBI:43474"/>
        <dbReference type="ChEBI" id="CHEBI:84139"/>
        <dbReference type="EC" id="3.1.3.25"/>
    </reaction>
</comment>
<comment type="caution">
    <text evidence="8">The sequence shown here is derived from an EMBL/GenBank/DDBJ whole genome shotgun (WGS) entry which is preliminary data.</text>
</comment>
<reference evidence="8" key="2">
    <citation type="journal article" date="2021" name="PeerJ">
        <title>Extensive microbial diversity within the chicken gut microbiome revealed by metagenomics and culture.</title>
        <authorList>
            <person name="Gilroy R."/>
            <person name="Ravi A."/>
            <person name="Getino M."/>
            <person name="Pursley I."/>
            <person name="Horton D.L."/>
            <person name="Alikhan N.F."/>
            <person name="Baker D."/>
            <person name="Gharbi K."/>
            <person name="Hall N."/>
            <person name="Watson M."/>
            <person name="Adriaenssens E.M."/>
            <person name="Foster-Nyarko E."/>
            <person name="Jarju S."/>
            <person name="Secka A."/>
            <person name="Antonio M."/>
            <person name="Oren A."/>
            <person name="Chaudhuri R.R."/>
            <person name="La Ragione R."/>
            <person name="Hildebrand F."/>
            <person name="Pallen M.J."/>
        </authorList>
    </citation>
    <scope>NUCLEOTIDE SEQUENCE</scope>
    <source>
        <strain evidence="8">CHK181-108</strain>
    </source>
</reference>
<evidence type="ECO:0000256" key="3">
    <source>
        <dbReference type="ARBA" id="ARBA00022723"/>
    </source>
</evidence>
<feature type="binding site" evidence="6">
    <location>
        <position position="62"/>
    </location>
    <ligand>
        <name>Mg(2+)</name>
        <dbReference type="ChEBI" id="CHEBI:18420"/>
        <label>1</label>
        <note>catalytic</note>
    </ligand>
</feature>